<comment type="caution">
    <text evidence="4">The sequence shown here is derived from an EMBL/GenBank/DDBJ whole genome shotgun (WGS) entry which is preliminary data.</text>
</comment>
<evidence type="ECO:0000256" key="3">
    <source>
        <dbReference type="SAM" id="Phobius"/>
    </source>
</evidence>
<dbReference type="Proteomes" id="UP000290649">
    <property type="component" value="Unassembled WGS sequence"/>
</dbReference>
<feature type="transmembrane region" description="Helical" evidence="3">
    <location>
        <begin position="6"/>
        <end position="26"/>
    </location>
</feature>
<keyword evidence="3" id="KW-0812">Transmembrane</keyword>
<dbReference type="OrthoDB" id="2361316at2"/>
<sequence length="144" mass="16908">MKHKNGFTLVEVLIAFSILILLTSFLPQAIKVIRFEPKLLHHMETSLFFQQLTLDVQLSSTIQVANNILYLQQNNEEEVTYAYFQNRVRRQVNHKGQEIVLQNISTIKFTKWKNGIDVLITDIYNQTHQNRITHRLPLETMKDG</sequence>
<evidence type="ECO:0000256" key="2">
    <source>
        <dbReference type="ARBA" id="ARBA00023287"/>
    </source>
</evidence>
<dbReference type="InterPro" id="IPR012902">
    <property type="entry name" value="N_methyl_site"/>
</dbReference>
<evidence type="ECO:0000313" key="4">
    <source>
        <dbReference type="EMBL" id="RXI99588.1"/>
    </source>
</evidence>
<organism evidence="4 5">
    <name type="scientific">Anaerobacillus alkaliphilus</name>
    <dbReference type="NCBI Taxonomy" id="1548597"/>
    <lineage>
        <taxon>Bacteria</taxon>
        <taxon>Bacillati</taxon>
        <taxon>Bacillota</taxon>
        <taxon>Bacilli</taxon>
        <taxon>Bacillales</taxon>
        <taxon>Bacillaceae</taxon>
        <taxon>Anaerobacillus</taxon>
    </lineage>
</organism>
<dbReference type="GO" id="GO:0009986">
    <property type="term" value="C:cell surface"/>
    <property type="evidence" value="ECO:0007669"/>
    <property type="project" value="UniProtKB-SubCell"/>
</dbReference>
<evidence type="ECO:0008006" key="6">
    <source>
        <dbReference type="Google" id="ProtNLM"/>
    </source>
</evidence>
<gene>
    <name evidence="4" type="ORF">DS745_14790</name>
</gene>
<keyword evidence="2" id="KW-0178">Competence</keyword>
<comment type="subcellular location">
    <subcellularLocation>
        <location evidence="1">Cell surface</location>
    </subcellularLocation>
</comment>
<dbReference type="Pfam" id="PF15980">
    <property type="entry name" value="ComGF"/>
    <property type="match status" value="1"/>
</dbReference>
<name>A0A4V1LG94_9BACI</name>
<dbReference type="Pfam" id="PF07963">
    <property type="entry name" value="N_methyl"/>
    <property type="match status" value="1"/>
</dbReference>
<dbReference type="GO" id="GO:0030420">
    <property type="term" value="P:establishment of competence for transformation"/>
    <property type="evidence" value="ECO:0007669"/>
    <property type="project" value="UniProtKB-KW"/>
</dbReference>
<proteinExistence type="predicted"/>
<dbReference type="RefSeq" id="WP_129079099.1">
    <property type="nucleotide sequence ID" value="NZ_QOUX01000045.1"/>
</dbReference>
<keyword evidence="3" id="KW-0472">Membrane</keyword>
<evidence type="ECO:0000313" key="5">
    <source>
        <dbReference type="Proteomes" id="UP000290649"/>
    </source>
</evidence>
<dbReference type="AlphaFoldDB" id="A0A4V1LG94"/>
<protein>
    <recommendedName>
        <fullName evidence="6">Prepilin-type N-terminal cleavage/methylation domain-containing protein</fullName>
    </recommendedName>
</protein>
<reference evidence="4 5" key="1">
    <citation type="journal article" date="2019" name="Int. J. Syst. Evol. Microbiol.">
        <title>Anaerobacillus alkaliphilus sp. nov., a novel alkaliphilic and moderately halophilic bacterium.</title>
        <authorList>
            <person name="Borsodi A.K."/>
            <person name="Aszalos J.M."/>
            <person name="Bihari P."/>
            <person name="Nagy I."/>
            <person name="Schumann P."/>
            <person name="Sproer C."/>
            <person name="Kovacs A.L."/>
            <person name="Boka K."/>
            <person name="Dobosy P."/>
            <person name="Ovari M."/>
            <person name="Szili-Kovacs T."/>
            <person name="Toth E."/>
        </authorList>
    </citation>
    <scope>NUCLEOTIDE SEQUENCE [LARGE SCALE GENOMIC DNA]</scope>
    <source>
        <strain evidence="4 5">B16-10</strain>
    </source>
</reference>
<evidence type="ECO:0000256" key="1">
    <source>
        <dbReference type="ARBA" id="ARBA00004241"/>
    </source>
</evidence>
<dbReference type="InterPro" id="IPR016977">
    <property type="entry name" value="ComGF"/>
</dbReference>
<keyword evidence="3" id="KW-1133">Transmembrane helix</keyword>
<dbReference type="EMBL" id="QOUX01000045">
    <property type="protein sequence ID" value="RXI99588.1"/>
    <property type="molecule type" value="Genomic_DNA"/>
</dbReference>
<accession>A0A4V1LG94</accession>
<keyword evidence="5" id="KW-1185">Reference proteome</keyword>